<sequence>MINLPTAKQTKGFLKDNKKTILTTTIAIIILYVLGIAYTLFSNGKVDEIKKIDPATGLEVKTITSKEYTQLLDQAVRFDFYVENSDGGAFVNSNLLESVLLSPAVSSEIDAQEKIVPTIKGDIPLKYMLDVSADGSDNSMHITVSTGDYKKNLAIAKILYATVSEKTLPLLNNKNIYMLSEPHKVEIEHGPEATEEKTGTGALTYAVLGIGVCIGAIVAGILIAFARLFFKKEITDVFSYRKSDDDTLIDLTHLAAGDNKDELAHSIQYPAVGRKLILSEQALPSDLQAVLIAEDASENKYVFAQDITAVDPQLNFDEIIIVSQKNITAKSWYNTQRIQLENYPTPIKIILL</sequence>
<reference evidence="2 3" key="1">
    <citation type="submission" date="2016-02" db="EMBL/GenBank/DDBJ databases">
        <authorList>
            <person name="Wen L."/>
            <person name="He K."/>
            <person name="Yang H."/>
        </authorList>
    </citation>
    <scope>NUCLEOTIDE SEQUENCE [LARGE SCALE GENOMIC DNA]</scope>
    <source>
        <strain evidence="2">Trichococcus palustris</strain>
    </source>
</reference>
<dbReference type="OrthoDB" id="2161688at2"/>
<name>A0A143YU56_9LACT</name>
<keyword evidence="3" id="KW-1185">Reference proteome</keyword>
<proteinExistence type="predicted"/>
<dbReference type="Proteomes" id="UP000242754">
    <property type="component" value="Unassembled WGS sequence"/>
</dbReference>
<dbReference type="STRING" id="140314.SAMN04488076_104142"/>
<feature type="transmembrane region" description="Helical" evidence="1">
    <location>
        <begin position="205"/>
        <end position="230"/>
    </location>
</feature>
<evidence type="ECO:0000256" key="1">
    <source>
        <dbReference type="SAM" id="Phobius"/>
    </source>
</evidence>
<organism evidence="2 3">
    <name type="scientific">Trichococcus palustris</name>
    <dbReference type="NCBI Taxonomy" id="140314"/>
    <lineage>
        <taxon>Bacteria</taxon>
        <taxon>Bacillati</taxon>
        <taxon>Bacillota</taxon>
        <taxon>Bacilli</taxon>
        <taxon>Lactobacillales</taxon>
        <taxon>Carnobacteriaceae</taxon>
        <taxon>Trichococcus</taxon>
    </lineage>
</organism>
<dbReference type="AlphaFoldDB" id="A0A143YU56"/>
<accession>A0A143YU56</accession>
<feature type="transmembrane region" description="Helical" evidence="1">
    <location>
        <begin position="21"/>
        <end position="41"/>
    </location>
</feature>
<dbReference type="EMBL" id="FJNE01000006">
    <property type="protein sequence ID" value="CZQ97128.1"/>
    <property type="molecule type" value="Genomic_DNA"/>
</dbReference>
<protein>
    <submittedName>
        <fullName evidence="2">Uncharacterized protein</fullName>
    </submittedName>
</protein>
<keyword evidence="1" id="KW-0812">Transmembrane</keyword>
<dbReference type="RefSeq" id="WP_087033651.1">
    <property type="nucleotide sequence ID" value="NZ_FJNE01000006.1"/>
</dbReference>
<gene>
    <name evidence="2" type="ORF">Tpal_2103</name>
</gene>
<evidence type="ECO:0000313" key="2">
    <source>
        <dbReference type="EMBL" id="CZQ97128.1"/>
    </source>
</evidence>
<keyword evidence="1" id="KW-0472">Membrane</keyword>
<keyword evidence="1" id="KW-1133">Transmembrane helix</keyword>
<evidence type="ECO:0000313" key="3">
    <source>
        <dbReference type="Proteomes" id="UP000242754"/>
    </source>
</evidence>